<dbReference type="SUPFAM" id="SSF53098">
    <property type="entry name" value="Ribonuclease H-like"/>
    <property type="match status" value="1"/>
</dbReference>
<dbReference type="PANTHER" id="PTHR48475:SF1">
    <property type="entry name" value="RNASE H TYPE-1 DOMAIN-CONTAINING PROTEIN"/>
    <property type="match status" value="1"/>
</dbReference>
<dbReference type="InterPro" id="IPR012337">
    <property type="entry name" value="RNaseH-like_sf"/>
</dbReference>
<dbReference type="PANTHER" id="PTHR48475">
    <property type="entry name" value="RIBONUCLEASE H"/>
    <property type="match status" value="1"/>
</dbReference>
<organism evidence="2 3">
    <name type="scientific">Mucuna pruriens</name>
    <name type="common">Velvet bean</name>
    <name type="synonym">Dolichos pruriens</name>
    <dbReference type="NCBI Taxonomy" id="157652"/>
    <lineage>
        <taxon>Eukaryota</taxon>
        <taxon>Viridiplantae</taxon>
        <taxon>Streptophyta</taxon>
        <taxon>Embryophyta</taxon>
        <taxon>Tracheophyta</taxon>
        <taxon>Spermatophyta</taxon>
        <taxon>Magnoliopsida</taxon>
        <taxon>eudicotyledons</taxon>
        <taxon>Gunneridae</taxon>
        <taxon>Pentapetalae</taxon>
        <taxon>rosids</taxon>
        <taxon>fabids</taxon>
        <taxon>Fabales</taxon>
        <taxon>Fabaceae</taxon>
        <taxon>Papilionoideae</taxon>
        <taxon>50 kb inversion clade</taxon>
        <taxon>NPAAA clade</taxon>
        <taxon>indigoferoid/millettioid clade</taxon>
        <taxon>Phaseoleae</taxon>
        <taxon>Mucuna</taxon>
    </lineage>
</organism>
<feature type="domain" description="RNase H type-1" evidence="1">
    <location>
        <begin position="28"/>
        <end position="89"/>
    </location>
</feature>
<feature type="non-terminal residue" evidence="2">
    <location>
        <position position="1"/>
    </location>
</feature>
<dbReference type="Pfam" id="PF13456">
    <property type="entry name" value="RVT_3"/>
    <property type="match status" value="1"/>
</dbReference>
<gene>
    <name evidence="2" type="ORF">CR513_19493</name>
</gene>
<evidence type="ECO:0000259" key="1">
    <source>
        <dbReference type="Pfam" id="PF13456"/>
    </source>
</evidence>
<evidence type="ECO:0000313" key="3">
    <source>
        <dbReference type="Proteomes" id="UP000257109"/>
    </source>
</evidence>
<dbReference type="Gene3D" id="3.30.420.10">
    <property type="entry name" value="Ribonuclease H-like superfamily/Ribonuclease H"/>
    <property type="match status" value="1"/>
</dbReference>
<dbReference type="Proteomes" id="UP000257109">
    <property type="component" value="Unassembled WGS sequence"/>
</dbReference>
<dbReference type="InterPro" id="IPR002156">
    <property type="entry name" value="RNaseH_domain"/>
</dbReference>
<dbReference type="AlphaFoldDB" id="A0A371H4G2"/>
<accession>A0A371H4G2</accession>
<name>A0A371H4G2_MUCPR</name>
<proteinExistence type="predicted"/>
<comment type="caution">
    <text evidence="2">The sequence shown here is derived from an EMBL/GenBank/DDBJ whole genome shotgun (WGS) entry which is preliminary data.</text>
</comment>
<dbReference type="OrthoDB" id="1726644at2759"/>
<evidence type="ECO:0000313" key="2">
    <source>
        <dbReference type="EMBL" id="RDX97702.1"/>
    </source>
</evidence>
<dbReference type="GO" id="GO:0003676">
    <property type="term" value="F:nucleic acid binding"/>
    <property type="evidence" value="ECO:0007669"/>
    <property type="project" value="InterPro"/>
</dbReference>
<reference evidence="2" key="1">
    <citation type="submission" date="2018-05" db="EMBL/GenBank/DDBJ databases">
        <title>Draft genome of Mucuna pruriens seed.</title>
        <authorList>
            <person name="Nnadi N.E."/>
            <person name="Vos R."/>
            <person name="Hasami M.H."/>
            <person name="Devisetty U.K."/>
            <person name="Aguiy J.C."/>
        </authorList>
    </citation>
    <scope>NUCLEOTIDE SEQUENCE [LARGE SCALE GENOMIC DNA]</scope>
    <source>
        <strain evidence="2">JCA_2017</strain>
    </source>
</reference>
<dbReference type="EMBL" id="QJKJ01003582">
    <property type="protein sequence ID" value="RDX97702.1"/>
    <property type="molecule type" value="Genomic_DNA"/>
</dbReference>
<dbReference type="InterPro" id="IPR036397">
    <property type="entry name" value="RNaseH_sf"/>
</dbReference>
<sequence length="90" mass="10429">MVMECVDDEKWTMLFDGASNALGHAKVLEVDENLALVIHLLKGEWEIRESKLIPYHSYIKGLIEQFDEITFHHIPHDDNQLADTKGKMCY</sequence>
<dbReference type="GO" id="GO:0004523">
    <property type="term" value="F:RNA-DNA hybrid ribonuclease activity"/>
    <property type="evidence" value="ECO:0007669"/>
    <property type="project" value="InterPro"/>
</dbReference>
<protein>
    <recommendedName>
        <fullName evidence="1">RNase H type-1 domain-containing protein</fullName>
    </recommendedName>
</protein>
<keyword evidence="3" id="KW-1185">Reference proteome</keyword>